<gene>
    <name evidence="2" type="ORF">GCM10007362_15200</name>
</gene>
<dbReference type="EMBL" id="BMDD01000001">
    <property type="protein sequence ID" value="GGH74763.1"/>
    <property type="molecule type" value="Genomic_DNA"/>
</dbReference>
<name>A0ABQ1ZS31_9BACL</name>
<feature type="domain" description="Knr4/Smi1-like" evidence="1">
    <location>
        <begin position="27"/>
        <end position="79"/>
    </location>
</feature>
<keyword evidence="3" id="KW-1185">Reference proteome</keyword>
<accession>A0ABQ1ZS31</accession>
<evidence type="ECO:0000259" key="1">
    <source>
        <dbReference type="Pfam" id="PF09346"/>
    </source>
</evidence>
<evidence type="ECO:0000313" key="3">
    <source>
        <dbReference type="Proteomes" id="UP000605427"/>
    </source>
</evidence>
<dbReference type="Proteomes" id="UP000605427">
    <property type="component" value="Unassembled WGS sequence"/>
</dbReference>
<proteinExistence type="predicted"/>
<sequence length="92" mass="10432">MAFGGFNPVRYGTLPAEKLYRDLLESFPELAGWFPFAYDQGGNCFLIDLDENRSPGSIRVWLMDGEELAEVTDSFDEFITVLGQARFIRGMI</sequence>
<evidence type="ECO:0000313" key="2">
    <source>
        <dbReference type="EMBL" id="GGH74763.1"/>
    </source>
</evidence>
<dbReference type="InterPro" id="IPR037883">
    <property type="entry name" value="Knr4/Smi1-like_sf"/>
</dbReference>
<dbReference type="InterPro" id="IPR018958">
    <property type="entry name" value="Knr4/Smi1-like_dom"/>
</dbReference>
<organism evidence="2 3">
    <name type="scientific">Saccharibacillus endophyticus</name>
    <dbReference type="NCBI Taxonomy" id="2060666"/>
    <lineage>
        <taxon>Bacteria</taxon>
        <taxon>Bacillati</taxon>
        <taxon>Bacillota</taxon>
        <taxon>Bacilli</taxon>
        <taxon>Bacillales</taxon>
        <taxon>Paenibacillaceae</taxon>
        <taxon>Saccharibacillus</taxon>
    </lineage>
</organism>
<reference evidence="3" key="1">
    <citation type="journal article" date="2019" name="Int. J. Syst. Evol. Microbiol.">
        <title>The Global Catalogue of Microorganisms (GCM) 10K type strain sequencing project: providing services to taxonomists for standard genome sequencing and annotation.</title>
        <authorList>
            <consortium name="The Broad Institute Genomics Platform"/>
            <consortium name="The Broad Institute Genome Sequencing Center for Infectious Disease"/>
            <person name="Wu L."/>
            <person name="Ma J."/>
        </authorList>
    </citation>
    <scope>NUCLEOTIDE SEQUENCE [LARGE SCALE GENOMIC DNA]</scope>
    <source>
        <strain evidence="3">CCM 8702</strain>
    </source>
</reference>
<dbReference type="Pfam" id="PF09346">
    <property type="entry name" value="SMI1_KNR4"/>
    <property type="match status" value="1"/>
</dbReference>
<dbReference type="Gene3D" id="3.40.1580.10">
    <property type="entry name" value="SMI1/KNR4-like"/>
    <property type="match status" value="1"/>
</dbReference>
<comment type="caution">
    <text evidence="2">The sequence shown here is derived from an EMBL/GenBank/DDBJ whole genome shotgun (WGS) entry which is preliminary data.</text>
</comment>
<protein>
    <recommendedName>
        <fullName evidence="1">Knr4/Smi1-like domain-containing protein</fullName>
    </recommendedName>
</protein>
<dbReference type="SUPFAM" id="SSF160631">
    <property type="entry name" value="SMI1/KNR4-like"/>
    <property type="match status" value="1"/>
</dbReference>